<name>A0A2M7G369_9BACT</name>
<comment type="caution">
    <text evidence="11">The sequence shown here is derived from an EMBL/GenBank/DDBJ whole genome shotgun (WGS) entry which is preliminary data.</text>
</comment>
<feature type="transmembrane region" description="Helical" evidence="7">
    <location>
        <begin position="92"/>
        <end position="115"/>
    </location>
</feature>
<reference evidence="11 12" key="1">
    <citation type="submission" date="2017-09" db="EMBL/GenBank/DDBJ databases">
        <title>Depth-based differentiation of microbial function through sediment-hosted aquifers and enrichment of novel symbionts in the deep terrestrial subsurface.</title>
        <authorList>
            <person name="Probst A.J."/>
            <person name="Ladd B."/>
            <person name="Jarett J.K."/>
            <person name="Geller-Mcgrath D.E."/>
            <person name="Sieber C.M."/>
            <person name="Emerson J.B."/>
            <person name="Anantharaman K."/>
            <person name="Thomas B.C."/>
            <person name="Malmstrom R."/>
            <person name="Stieglmeier M."/>
            <person name="Klingl A."/>
            <person name="Woyke T."/>
            <person name="Ryan C.M."/>
            <person name="Banfield J.F."/>
        </authorList>
    </citation>
    <scope>NUCLEOTIDE SEQUENCE [LARGE SCALE GENOMIC DNA]</scope>
    <source>
        <strain evidence="11">CG17_big_fil_post_rev_8_21_14_2_50_48_46</strain>
    </source>
</reference>
<dbReference type="PANTHER" id="PTHR10590">
    <property type="entry name" value="SODIUM/NUCLEOSIDE COTRANSPORTER"/>
    <property type="match status" value="1"/>
</dbReference>
<dbReference type="InterPro" id="IPR011657">
    <property type="entry name" value="CNT_C_dom"/>
</dbReference>
<comment type="subcellular location">
    <subcellularLocation>
        <location evidence="1">Cell membrane</location>
        <topology evidence="1">Multi-pass membrane protein</topology>
    </subcellularLocation>
</comment>
<dbReference type="EMBL" id="PFFQ01000040">
    <property type="protein sequence ID" value="PIW16125.1"/>
    <property type="molecule type" value="Genomic_DNA"/>
</dbReference>
<accession>A0A2M7G369</accession>
<keyword evidence="6 7" id="KW-0472">Membrane</keyword>
<evidence type="ECO:0000313" key="12">
    <source>
        <dbReference type="Proteomes" id="UP000231019"/>
    </source>
</evidence>
<keyword evidence="3" id="KW-1003">Cell membrane</keyword>
<evidence type="ECO:0000256" key="1">
    <source>
        <dbReference type="ARBA" id="ARBA00004651"/>
    </source>
</evidence>
<keyword evidence="4 7" id="KW-0812">Transmembrane</keyword>
<keyword evidence="5 7" id="KW-1133">Transmembrane helix</keyword>
<dbReference type="Pfam" id="PF07670">
    <property type="entry name" value="Gate"/>
    <property type="match status" value="1"/>
</dbReference>
<evidence type="ECO:0000259" key="10">
    <source>
        <dbReference type="Pfam" id="PF07670"/>
    </source>
</evidence>
<dbReference type="GO" id="GO:0015293">
    <property type="term" value="F:symporter activity"/>
    <property type="evidence" value="ECO:0007669"/>
    <property type="project" value="TreeGrafter"/>
</dbReference>
<feature type="transmembrane region" description="Helical" evidence="7">
    <location>
        <begin position="29"/>
        <end position="49"/>
    </location>
</feature>
<organism evidence="11 12">
    <name type="scientific">bacterium (Candidatus Blackallbacteria) CG17_big_fil_post_rev_8_21_14_2_50_48_46</name>
    <dbReference type="NCBI Taxonomy" id="2014261"/>
    <lineage>
        <taxon>Bacteria</taxon>
        <taxon>Candidatus Blackallbacteria</taxon>
    </lineage>
</organism>
<dbReference type="AlphaFoldDB" id="A0A2M7G369"/>
<dbReference type="GO" id="GO:0005337">
    <property type="term" value="F:nucleoside transmembrane transporter activity"/>
    <property type="evidence" value="ECO:0007669"/>
    <property type="project" value="InterPro"/>
</dbReference>
<feature type="transmembrane region" description="Helical" evidence="7">
    <location>
        <begin position="397"/>
        <end position="417"/>
    </location>
</feature>
<evidence type="ECO:0000256" key="4">
    <source>
        <dbReference type="ARBA" id="ARBA00022692"/>
    </source>
</evidence>
<evidence type="ECO:0000259" key="9">
    <source>
        <dbReference type="Pfam" id="PF07662"/>
    </source>
</evidence>
<feature type="transmembrane region" description="Helical" evidence="7">
    <location>
        <begin position="204"/>
        <end position="223"/>
    </location>
</feature>
<evidence type="ECO:0000256" key="3">
    <source>
        <dbReference type="ARBA" id="ARBA00022475"/>
    </source>
</evidence>
<comment type="similarity">
    <text evidence="2">Belongs to the concentrative nucleoside transporter (CNT) (TC 2.A.41) family.</text>
</comment>
<feature type="domain" description="Concentrative nucleoside transporter C-terminal" evidence="9">
    <location>
        <begin position="203"/>
        <end position="415"/>
    </location>
</feature>
<dbReference type="Pfam" id="PF01773">
    <property type="entry name" value="Nucleos_tra2_N"/>
    <property type="match status" value="1"/>
</dbReference>
<feature type="domain" description="Nucleoside transporter/FeoB GTPase Gate" evidence="10">
    <location>
        <begin position="95"/>
        <end position="193"/>
    </location>
</feature>
<evidence type="ECO:0000313" key="11">
    <source>
        <dbReference type="EMBL" id="PIW16125.1"/>
    </source>
</evidence>
<dbReference type="GO" id="GO:0005886">
    <property type="term" value="C:plasma membrane"/>
    <property type="evidence" value="ECO:0007669"/>
    <property type="project" value="UniProtKB-SubCell"/>
</dbReference>
<feature type="domain" description="Concentrative nucleoside transporter N-terminal" evidence="8">
    <location>
        <begin position="8"/>
        <end position="82"/>
    </location>
</feature>
<dbReference type="InterPro" id="IPR002668">
    <property type="entry name" value="CNT_N_dom"/>
</dbReference>
<proteinExistence type="inferred from homology"/>
<sequence>MEKFIGIIGLLVMFGIAFGLCKREDWKYINLRVVIGGTLMQLLFAFLILKTPVSKIFDWANIAVNELLNFTNKGSGFIFGNLINAGNENIGFIFAFQVLPTIIFFSSLMTVFYYLGVMQFIVNIIAKAMVKTLKTSGSETLSAAANIFVGQTEAPLVIKPFVEKMTNSELMAIMVGGMATVAGGVMASYVGLLRASIPDIAGHLMAASVMSAPAALVMAKIMIPEKETSETAGEDVSLAVERVDANIIDAAARGAGEGLTLALNVGAMLLAFIALIAMVNAGVGWLGSLAGIQALSLEKIFGWVFSPLAFLMGVPWADAQTIGALLGEKTMINEFVAYSHLAEMLKSGSGIELQKRSAVIATYALCGFSNLSSIAIQIGGIGGIAPSRRGDLARLGIRAVIAGSLACFMTATIAGMLI</sequence>
<dbReference type="Pfam" id="PF07662">
    <property type="entry name" value="Nucleos_tra2_C"/>
    <property type="match status" value="1"/>
</dbReference>
<dbReference type="InterPro" id="IPR011642">
    <property type="entry name" value="Gate_dom"/>
</dbReference>
<evidence type="ECO:0000256" key="6">
    <source>
        <dbReference type="ARBA" id="ARBA00023136"/>
    </source>
</evidence>
<feature type="transmembrane region" description="Helical" evidence="7">
    <location>
        <begin position="170"/>
        <end position="192"/>
    </location>
</feature>
<dbReference type="InterPro" id="IPR008276">
    <property type="entry name" value="C_nuclsd_transpt"/>
</dbReference>
<evidence type="ECO:0000256" key="7">
    <source>
        <dbReference type="SAM" id="Phobius"/>
    </source>
</evidence>
<evidence type="ECO:0000256" key="2">
    <source>
        <dbReference type="ARBA" id="ARBA00009033"/>
    </source>
</evidence>
<protein>
    <submittedName>
        <fullName evidence="11">NupC/NupG family nucleoside CNT transporter</fullName>
    </submittedName>
</protein>
<evidence type="ECO:0000259" key="8">
    <source>
        <dbReference type="Pfam" id="PF01773"/>
    </source>
</evidence>
<dbReference type="Proteomes" id="UP000231019">
    <property type="component" value="Unassembled WGS sequence"/>
</dbReference>
<feature type="transmembrane region" description="Helical" evidence="7">
    <location>
        <begin position="360"/>
        <end position="385"/>
    </location>
</feature>
<feature type="transmembrane region" description="Helical" evidence="7">
    <location>
        <begin position="300"/>
        <end position="317"/>
    </location>
</feature>
<gene>
    <name evidence="11" type="ORF">COW36_14265</name>
</gene>
<dbReference type="PANTHER" id="PTHR10590:SF4">
    <property type="entry name" value="SOLUTE CARRIER FAMILY 28 MEMBER 3"/>
    <property type="match status" value="1"/>
</dbReference>
<feature type="transmembrane region" description="Helical" evidence="7">
    <location>
        <begin position="267"/>
        <end position="288"/>
    </location>
</feature>
<evidence type="ECO:0000256" key="5">
    <source>
        <dbReference type="ARBA" id="ARBA00022989"/>
    </source>
</evidence>